<evidence type="ECO:0000313" key="10">
    <source>
        <dbReference type="EMBL" id="NYH82882.1"/>
    </source>
</evidence>
<name>A0A1I3BN64_9ACTN</name>
<feature type="compositionally biased region" description="Low complexity" evidence="8">
    <location>
        <begin position="327"/>
        <end position="349"/>
    </location>
</feature>
<evidence type="ECO:0000256" key="7">
    <source>
        <dbReference type="RuleBase" id="RU363032"/>
    </source>
</evidence>
<dbReference type="InterPro" id="IPR050366">
    <property type="entry name" value="BP-dependent_transpt_permease"/>
</dbReference>
<keyword evidence="3" id="KW-1003">Cell membrane</keyword>
<protein>
    <submittedName>
        <fullName evidence="11">Peptide/nickel transport system permease protein</fullName>
    </submittedName>
</protein>
<feature type="region of interest" description="Disordered" evidence="8">
    <location>
        <begin position="327"/>
        <end position="372"/>
    </location>
</feature>
<evidence type="ECO:0000256" key="1">
    <source>
        <dbReference type="ARBA" id="ARBA00004651"/>
    </source>
</evidence>
<comment type="similarity">
    <text evidence="7">Belongs to the binding-protein-dependent transport system permease family.</text>
</comment>
<organism evidence="11 12">
    <name type="scientific">Actinopolymorpha cephalotaxi</name>
    <dbReference type="NCBI Taxonomy" id="504797"/>
    <lineage>
        <taxon>Bacteria</taxon>
        <taxon>Bacillati</taxon>
        <taxon>Actinomycetota</taxon>
        <taxon>Actinomycetes</taxon>
        <taxon>Propionibacteriales</taxon>
        <taxon>Actinopolymorphaceae</taxon>
        <taxon>Actinopolymorpha</taxon>
    </lineage>
</organism>
<feature type="transmembrane region" description="Helical" evidence="7">
    <location>
        <begin position="113"/>
        <end position="135"/>
    </location>
</feature>
<dbReference type="STRING" id="504797.SAMN05421678_12541"/>
<feature type="domain" description="ABC transmembrane type-1" evidence="9">
    <location>
        <begin position="107"/>
        <end position="302"/>
    </location>
</feature>
<sequence>MAITPTVQSGGPITSSRRSLPGRVVAVVATPYRQSAGVARAMLVVGTVLTALIALVAIFAPLVAPYDFDQVSDGGGRFPKQAAPSGDHLFGTSVQTFDVFSRVVWGARTELKVVVLSLVLTIVIGVVLGLVAGFVGGWLDRVLVLVMDALFAFPYLLLAIVVAFLLSDSLGGGVTTAAAAITAVYIPQYFRVVRNSTVSAKQATYVEAARALGAPPHTIMSRYLFTNVVQSVPVIATLNAADAVGTLAALGFLGYGIQPTDAAEWGYDLNRAMDDAASGIWWTGVFPGLAIVVLVMALTFVGEGLNETLNPTLRVRRLVPVVLPPRRAGAGAPAGSDAGRGAPSGARSDAPSDARPDALTGKEPAGSEEGAK</sequence>
<dbReference type="AlphaFoldDB" id="A0A1I3BN64"/>
<evidence type="ECO:0000256" key="2">
    <source>
        <dbReference type="ARBA" id="ARBA00022448"/>
    </source>
</evidence>
<evidence type="ECO:0000256" key="8">
    <source>
        <dbReference type="SAM" id="MobiDB-lite"/>
    </source>
</evidence>
<evidence type="ECO:0000256" key="3">
    <source>
        <dbReference type="ARBA" id="ARBA00022475"/>
    </source>
</evidence>
<dbReference type="Proteomes" id="UP000533017">
    <property type="component" value="Unassembled WGS sequence"/>
</dbReference>
<dbReference type="PANTHER" id="PTHR43386:SF1">
    <property type="entry name" value="D,D-DIPEPTIDE TRANSPORT SYSTEM PERMEASE PROTEIN DDPC-RELATED"/>
    <property type="match status" value="1"/>
</dbReference>
<evidence type="ECO:0000256" key="6">
    <source>
        <dbReference type="ARBA" id="ARBA00023136"/>
    </source>
</evidence>
<dbReference type="Proteomes" id="UP000199052">
    <property type="component" value="Unassembled WGS sequence"/>
</dbReference>
<proteinExistence type="inferred from homology"/>
<reference evidence="10 13" key="2">
    <citation type="submission" date="2020-07" db="EMBL/GenBank/DDBJ databases">
        <title>Sequencing the genomes of 1000 actinobacteria strains.</title>
        <authorList>
            <person name="Klenk H.-P."/>
        </authorList>
    </citation>
    <scope>NUCLEOTIDE SEQUENCE [LARGE SCALE GENOMIC DNA]</scope>
    <source>
        <strain evidence="10 13">DSM 45117</strain>
    </source>
</reference>
<dbReference type="PROSITE" id="PS50928">
    <property type="entry name" value="ABC_TM1"/>
    <property type="match status" value="1"/>
</dbReference>
<dbReference type="EMBL" id="FOOI01000025">
    <property type="protein sequence ID" value="SFH63712.1"/>
    <property type="molecule type" value="Genomic_DNA"/>
</dbReference>
<dbReference type="Gene3D" id="1.10.3720.10">
    <property type="entry name" value="MetI-like"/>
    <property type="match status" value="1"/>
</dbReference>
<dbReference type="InterPro" id="IPR025966">
    <property type="entry name" value="OppC_N"/>
</dbReference>
<keyword evidence="13" id="KW-1185">Reference proteome</keyword>
<evidence type="ECO:0000256" key="5">
    <source>
        <dbReference type="ARBA" id="ARBA00022989"/>
    </source>
</evidence>
<feature type="transmembrane region" description="Helical" evidence="7">
    <location>
        <begin position="280"/>
        <end position="301"/>
    </location>
</feature>
<dbReference type="GO" id="GO:0055085">
    <property type="term" value="P:transmembrane transport"/>
    <property type="evidence" value="ECO:0007669"/>
    <property type="project" value="InterPro"/>
</dbReference>
<evidence type="ECO:0000256" key="4">
    <source>
        <dbReference type="ARBA" id="ARBA00022692"/>
    </source>
</evidence>
<dbReference type="EMBL" id="JACBZA010000001">
    <property type="protein sequence ID" value="NYH82882.1"/>
    <property type="molecule type" value="Genomic_DNA"/>
</dbReference>
<evidence type="ECO:0000259" key="9">
    <source>
        <dbReference type="PROSITE" id="PS50928"/>
    </source>
</evidence>
<dbReference type="CDD" id="cd06261">
    <property type="entry name" value="TM_PBP2"/>
    <property type="match status" value="1"/>
</dbReference>
<dbReference type="PANTHER" id="PTHR43386">
    <property type="entry name" value="OLIGOPEPTIDE TRANSPORT SYSTEM PERMEASE PROTEIN APPC"/>
    <property type="match status" value="1"/>
</dbReference>
<dbReference type="RefSeq" id="WP_092890032.1">
    <property type="nucleotide sequence ID" value="NZ_FOOI01000025.1"/>
</dbReference>
<comment type="subcellular location">
    <subcellularLocation>
        <location evidence="1 7">Cell membrane</location>
        <topology evidence="1 7">Multi-pass membrane protein</topology>
    </subcellularLocation>
</comment>
<dbReference type="Pfam" id="PF12911">
    <property type="entry name" value="OppC_N"/>
    <property type="match status" value="1"/>
</dbReference>
<keyword evidence="4 7" id="KW-0812">Transmembrane</keyword>
<feature type="transmembrane region" description="Helical" evidence="7">
    <location>
        <begin position="41"/>
        <end position="64"/>
    </location>
</feature>
<keyword evidence="6 7" id="KW-0472">Membrane</keyword>
<dbReference type="GO" id="GO:0005886">
    <property type="term" value="C:plasma membrane"/>
    <property type="evidence" value="ECO:0007669"/>
    <property type="project" value="UniProtKB-SubCell"/>
</dbReference>
<gene>
    <name evidence="10" type="ORF">FHR37_001733</name>
    <name evidence="11" type="ORF">SAMN05421678_12541</name>
</gene>
<keyword evidence="5 7" id="KW-1133">Transmembrane helix</keyword>
<evidence type="ECO:0000313" key="11">
    <source>
        <dbReference type="EMBL" id="SFH63712.1"/>
    </source>
</evidence>
<dbReference type="InterPro" id="IPR000515">
    <property type="entry name" value="MetI-like"/>
</dbReference>
<reference evidence="11 12" key="1">
    <citation type="submission" date="2016-10" db="EMBL/GenBank/DDBJ databases">
        <authorList>
            <person name="de Groot N.N."/>
        </authorList>
    </citation>
    <scope>NUCLEOTIDE SEQUENCE [LARGE SCALE GENOMIC DNA]</scope>
    <source>
        <strain evidence="11 12">CPCC 202808</strain>
    </source>
</reference>
<dbReference type="InterPro" id="IPR035906">
    <property type="entry name" value="MetI-like_sf"/>
</dbReference>
<evidence type="ECO:0000313" key="13">
    <source>
        <dbReference type="Proteomes" id="UP000533017"/>
    </source>
</evidence>
<dbReference type="Pfam" id="PF00528">
    <property type="entry name" value="BPD_transp_1"/>
    <property type="match status" value="1"/>
</dbReference>
<dbReference type="SUPFAM" id="SSF161098">
    <property type="entry name" value="MetI-like"/>
    <property type="match status" value="1"/>
</dbReference>
<accession>A0A1I3BN64</accession>
<feature type="transmembrane region" description="Helical" evidence="7">
    <location>
        <begin position="142"/>
        <end position="166"/>
    </location>
</feature>
<keyword evidence="2 7" id="KW-0813">Transport</keyword>
<dbReference type="OrthoDB" id="9812701at2"/>
<evidence type="ECO:0000313" key="12">
    <source>
        <dbReference type="Proteomes" id="UP000199052"/>
    </source>
</evidence>
<feature type="transmembrane region" description="Helical" evidence="7">
    <location>
        <begin position="172"/>
        <end position="190"/>
    </location>
</feature>